<dbReference type="Proteomes" id="UP000235005">
    <property type="component" value="Unassembled WGS sequence"/>
</dbReference>
<name>A0A2N5X899_9GAMM</name>
<dbReference type="InterPro" id="IPR011006">
    <property type="entry name" value="CheY-like_superfamily"/>
</dbReference>
<evidence type="ECO:0000313" key="5">
    <source>
        <dbReference type="Proteomes" id="UP000235005"/>
    </source>
</evidence>
<keyword evidence="4" id="KW-0808">Transferase</keyword>
<dbReference type="EMBL" id="PKUS01000001">
    <property type="protein sequence ID" value="PLW70724.1"/>
    <property type="molecule type" value="Genomic_DNA"/>
</dbReference>
<organism evidence="4 5">
    <name type="scientific">Pseudohalioglobus lutimaris</name>
    <dbReference type="NCBI Taxonomy" id="1737061"/>
    <lineage>
        <taxon>Bacteria</taxon>
        <taxon>Pseudomonadati</taxon>
        <taxon>Pseudomonadota</taxon>
        <taxon>Gammaproteobacteria</taxon>
        <taxon>Cellvibrionales</taxon>
        <taxon>Halieaceae</taxon>
        <taxon>Pseudohalioglobus</taxon>
    </lineage>
</organism>
<protein>
    <submittedName>
        <fullName evidence="4">GNAT family N-acetyltransferase</fullName>
    </submittedName>
</protein>
<evidence type="ECO:0000259" key="3">
    <source>
        <dbReference type="PROSITE" id="PS51186"/>
    </source>
</evidence>
<dbReference type="InterPro" id="IPR000182">
    <property type="entry name" value="GNAT_dom"/>
</dbReference>
<dbReference type="InterPro" id="IPR016181">
    <property type="entry name" value="Acyl_CoA_acyltransferase"/>
</dbReference>
<dbReference type="GO" id="GO:0000160">
    <property type="term" value="P:phosphorelay signal transduction system"/>
    <property type="evidence" value="ECO:0007669"/>
    <property type="project" value="InterPro"/>
</dbReference>
<gene>
    <name evidence="4" type="ORF">C0039_00910</name>
</gene>
<sequence>MSSAGVRGDSTNPAFTGVMAVAAENNVHVIDPDQMMSRPLAALLGGYGINVRRHADIEAFLGAATEQGVENSCLLLELDPGSDEALSLLRALRNQFQQLPIVVMGESVHGDLGARAREAGATDLIERSLVSAYLFNRLSELLPGVGNLPAIETVVMEIDRGEQVTFRMIHPEDAGIEQAFVAGLSEKSKYMRFFSGMHELPDHVLKEFTSPCFPLSFAVIAIVGEGDEEKQIGVARWAPTGTEGVAEFAVVVADEYQGQGIASRLMRLLIAAAAVGGLSRLEGLILRENVAMLAMVRKMGFTVCPEHDAGPSVALYVKKLRGPIDS</sequence>
<dbReference type="SUPFAM" id="SSF55729">
    <property type="entry name" value="Acyl-CoA N-acyltransferases (Nat)"/>
    <property type="match status" value="1"/>
</dbReference>
<dbReference type="OrthoDB" id="9807426at2"/>
<dbReference type="RefSeq" id="WP_075999584.1">
    <property type="nucleotide sequence ID" value="NZ_PKUS01000001.1"/>
</dbReference>
<proteinExistence type="predicted"/>
<dbReference type="PROSITE" id="PS50110">
    <property type="entry name" value="RESPONSE_REGULATORY"/>
    <property type="match status" value="1"/>
</dbReference>
<comment type="caution">
    <text evidence="1">Lacks conserved residue(s) required for the propagation of feature annotation.</text>
</comment>
<dbReference type="PROSITE" id="PS51186">
    <property type="entry name" value="GNAT"/>
    <property type="match status" value="1"/>
</dbReference>
<evidence type="ECO:0000313" key="4">
    <source>
        <dbReference type="EMBL" id="PLW70724.1"/>
    </source>
</evidence>
<feature type="domain" description="N-acetyltransferase" evidence="3">
    <location>
        <begin position="164"/>
        <end position="322"/>
    </location>
</feature>
<dbReference type="CDD" id="cd04301">
    <property type="entry name" value="NAT_SF"/>
    <property type="match status" value="1"/>
</dbReference>
<keyword evidence="5" id="KW-1185">Reference proteome</keyword>
<dbReference type="Gene3D" id="3.40.50.2300">
    <property type="match status" value="1"/>
</dbReference>
<dbReference type="GO" id="GO:0016747">
    <property type="term" value="F:acyltransferase activity, transferring groups other than amino-acyl groups"/>
    <property type="evidence" value="ECO:0007669"/>
    <property type="project" value="InterPro"/>
</dbReference>
<dbReference type="Pfam" id="PF13302">
    <property type="entry name" value="Acetyltransf_3"/>
    <property type="match status" value="1"/>
</dbReference>
<dbReference type="AlphaFoldDB" id="A0A2N5X899"/>
<evidence type="ECO:0000256" key="1">
    <source>
        <dbReference type="PROSITE-ProRule" id="PRU00169"/>
    </source>
</evidence>
<dbReference type="SUPFAM" id="SSF52172">
    <property type="entry name" value="CheY-like"/>
    <property type="match status" value="1"/>
</dbReference>
<evidence type="ECO:0000259" key="2">
    <source>
        <dbReference type="PROSITE" id="PS50110"/>
    </source>
</evidence>
<comment type="caution">
    <text evidence="4">The sequence shown here is derived from an EMBL/GenBank/DDBJ whole genome shotgun (WGS) entry which is preliminary data.</text>
</comment>
<dbReference type="Gene3D" id="3.40.630.30">
    <property type="match status" value="1"/>
</dbReference>
<feature type="domain" description="Response regulatory" evidence="2">
    <location>
        <begin position="26"/>
        <end position="142"/>
    </location>
</feature>
<reference evidence="4 5" key="1">
    <citation type="submission" date="2018-01" db="EMBL/GenBank/DDBJ databases">
        <title>The draft genome sequence of Halioglobus lutimaris HF004.</title>
        <authorList>
            <person name="Du Z.-J."/>
            <person name="Shi M.-J."/>
        </authorList>
    </citation>
    <scope>NUCLEOTIDE SEQUENCE [LARGE SCALE GENOMIC DNA]</scope>
    <source>
        <strain evidence="4 5">HF004</strain>
    </source>
</reference>
<dbReference type="InterPro" id="IPR001789">
    <property type="entry name" value="Sig_transdc_resp-reg_receiver"/>
</dbReference>
<accession>A0A2N5X899</accession>